<reference evidence="2 4" key="1">
    <citation type="journal article" date="2008" name="Science">
        <title>The Physcomitrella genome reveals evolutionary insights into the conquest of land by plants.</title>
        <authorList>
            <person name="Rensing S."/>
            <person name="Lang D."/>
            <person name="Zimmer A."/>
            <person name="Terry A."/>
            <person name="Salamov A."/>
            <person name="Shapiro H."/>
            <person name="Nishiyama T."/>
            <person name="Perroud P.-F."/>
            <person name="Lindquist E."/>
            <person name="Kamisugi Y."/>
            <person name="Tanahashi T."/>
            <person name="Sakakibara K."/>
            <person name="Fujita T."/>
            <person name="Oishi K."/>
            <person name="Shin-I T."/>
            <person name="Kuroki Y."/>
            <person name="Toyoda A."/>
            <person name="Suzuki Y."/>
            <person name="Hashimoto A."/>
            <person name="Yamaguchi K."/>
            <person name="Sugano A."/>
            <person name="Kohara Y."/>
            <person name="Fujiyama A."/>
            <person name="Anterola A."/>
            <person name="Aoki S."/>
            <person name="Ashton N."/>
            <person name="Barbazuk W.B."/>
            <person name="Barker E."/>
            <person name="Bennetzen J."/>
            <person name="Bezanilla M."/>
            <person name="Blankenship R."/>
            <person name="Cho S.H."/>
            <person name="Dutcher S."/>
            <person name="Estelle M."/>
            <person name="Fawcett J.A."/>
            <person name="Gundlach H."/>
            <person name="Hanada K."/>
            <person name="Heyl A."/>
            <person name="Hicks K.A."/>
            <person name="Hugh J."/>
            <person name="Lohr M."/>
            <person name="Mayer K."/>
            <person name="Melkozernov A."/>
            <person name="Murata T."/>
            <person name="Nelson D."/>
            <person name="Pils B."/>
            <person name="Prigge M."/>
            <person name="Reiss B."/>
            <person name="Renner T."/>
            <person name="Rombauts S."/>
            <person name="Rushton P."/>
            <person name="Sanderfoot A."/>
            <person name="Schween G."/>
            <person name="Shiu S.-H."/>
            <person name="Stueber K."/>
            <person name="Theodoulou F.L."/>
            <person name="Tu H."/>
            <person name="Van de Peer Y."/>
            <person name="Verrier P.J."/>
            <person name="Waters E."/>
            <person name="Wood A."/>
            <person name="Yang L."/>
            <person name="Cove D."/>
            <person name="Cuming A."/>
            <person name="Hasebe M."/>
            <person name="Lucas S."/>
            <person name="Mishler D.B."/>
            <person name="Reski R."/>
            <person name="Grigoriev I."/>
            <person name="Quatrano R.S."/>
            <person name="Boore J.L."/>
        </authorList>
    </citation>
    <scope>NUCLEOTIDE SEQUENCE [LARGE SCALE GENOMIC DNA]</scope>
    <source>
        <strain evidence="3 4">cv. Gransden 2004</strain>
    </source>
</reference>
<dbReference type="EnsemblPlants" id="Pp3c4_22180V3.3">
    <property type="protein sequence ID" value="Pp3c4_22180V3.3"/>
    <property type="gene ID" value="Pp3c4_22180"/>
</dbReference>
<protein>
    <submittedName>
        <fullName evidence="2 3">Uncharacterized protein</fullName>
    </submittedName>
</protein>
<dbReference type="Gramene" id="Pp3c4_22180V3.3">
    <property type="protein sequence ID" value="Pp3c4_22180V3.3"/>
    <property type="gene ID" value="Pp3c4_22180"/>
</dbReference>
<keyword evidence="4" id="KW-1185">Reference proteome</keyword>
<sequence length="185" mass="20049">MAAALVKQPHAWCLSARPELPVSFRPKPLQNGSQKRVPSSPVCISEDFDFRAGPLEDIKPKFIRSGYPSLLETVQTEASPETGKRRGRRRFRKAKPVQAISGALIGGGCTLLAFKFARQAYEHLESHPPAHDLPLHLDSEVNQLMLTMVAGFGGLVVCMFGVSCVGLGLLSVKLLKAPKTPPNAP</sequence>
<keyword evidence="1" id="KW-0472">Membrane</keyword>
<proteinExistence type="predicted"/>
<dbReference type="OrthoDB" id="1933783at2759"/>
<dbReference type="RefSeq" id="XP_024372738.1">
    <property type="nucleotide sequence ID" value="XM_024516970.2"/>
</dbReference>
<dbReference type="GeneID" id="112280970"/>
<organism evidence="2">
    <name type="scientific">Physcomitrium patens</name>
    <name type="common">Spreading-leaved earth moss</name>
    <name type="synonym">Physcomitrella patens</name>
    <dbReference type="NCBI Taxonomy" id="3218"/>
    <lineage>
        <taxon>Eukaryota</taxon>
        <taxon>Viridiplantae</taxon>
        <taxon>Streptophyta</taxon>
        <taxon>Embryophyta</taxon>
        <taxon>Bryophyta</taxon>
        <taxon>Bryophytina</taxon>
        <taxon>Bryopsida</taxon>
        <taxon>Funariidae</taxon>
        <taxon>Funariales</taxon>
        <taxon>Funariaceae</taxon>
        <taxon>Physcomitrium</taxon>
    </lineage>
</organism>
<evidence type="ECO:0000256" key="1">
    <source>
        <dbReference type="SAM" id="Phobius"/>
    </source>
</evidence>
<name>A0A2K1KPJ1_PHYPA</name>
<gene>
    <name evidence="3" type="primary">LOC112280970</name>
    <name evidence="2" type="ORF">PHYPA_006595</name>
</gene>
<dbReference type="PaxDb" id="3218-PP1S378_28V6.1"/>
<dbReference type="EnsemblPlants" id="Pp3c4_22180V3.2">
    <property type="protein sequence ID" value="Pp3c4_22180V3.2"/>
    <property type="gene ID" value="Pp3c4_22180"/>
</dbReference>
<dbReference type="EnsemblPlants" id="Pp3c4_22180V3.1">
    <property type="protein sequence ID" value="Pp3c4_22180V3.1"/>
    <property type="gene ID" value="Pp3c4_22180"/>
</dbReference>
<dbReference type="Gramene" id="Pp3c4_22180V3.2">
    <property type="protein sequence ID" value="Pp3c4_22180V3.2"/>
    <property type="gene ID" value="Pp3c4_22180"/>
</dbReference>
<keyword evidence="1" id="KW-0812">Transmembrane</keyword>
<dbReference type="AlphaFoldDB" id="A0A2K1KPJ1"/>
<reference evidence="2 4" key="2">
    <citation type="journal article" date="2018" name="Plant J.">
        <title>The Physcomitrella patens chromosome-scale assembly reveals moss genome structure and evolution.</title>
        <authorList>
            <person name="Lang D."/>
            <person name="Ullrich K.K."/>
            <person name="Murat F."/>
            <person name="Fuchs J."/>
            <person name="Jenkins J."/>
            <person name="Haas F.B."/>
            <person name="Piednoel M."/>
            <person name="Gundlach H."/>
            <person name="Van Bel M."/>
            <person name="Meyberg R."/>
            <person name="Vives C."/>
            <person name="Morata J."/>
            <person name="Symeonidi A."/>
            <person name="Hiss M."/>
            <person name="Muchero W."/>
            <person name="Kamisugi Y."/>
            <person name="Saleh O."/>
            <person name="Blanc G."/>
            <person name="Decker E.L."/>
            <person name="van Gessel N."/>
            <person name="Grimwood J."/>
            <person name="Hayes R.D."/>
            <person name="Graham S.W."/>
            <person name="Gunter L.E."/>
            <person name="McDaniel S.F."/>
            <person name="Hoernstein S.N.W."/>
            <person name="Larsson A."/>
            <person name="Li F.W."/>
            <person name="Perroud P.F."/>
            <person name="Phillips J."/>
            <person name="Ranjan P."/>
            <person name="Rokshar D.S."/>
            <person name="Rothfels C.J."/>
            <person name="Schneider L."/>
            <person name="Shu S."/>
            <person name="Stevenson D.W."/>
            <person name="Thummler F."/>
            <person name="Tillich M."/>
            <person name="Villarreal Aguilar J.C."/>
            <person name="Widiez T."/>
            <person name="Wong G.K."/>
            <person name="Wymore A."/>
            <person name="Zhang Y."/>
            <person name="Zimmer A.D."/>
            <person name="Quatrano R.S."/>
            <person name="Mayer K.F.X."/>
            <person name="Goodstein D."/>
            <person name="Casacuberta J.M."/>
            <person name="Vandepoele K."/>
            <person name="Reski R."/>
            <person name="Cuming A.C."/>
            <person name="Tuskan G.A."/>
            <person name="Maumus F."/>
            <person name="Salse J."/>
            <person name="Schmutz J."/>
            <person name="Rensing S.A."/>
        </authorList>
    </citation>
    <scope>NUCLEOTIDE SEQUENCE [LARGE SCALE GENOMIC DNA]</scope>
    <source>
        <strain evidence="3 4">cv. Gransden 2004</strain>
    </source>
</reference>
<dbReference type="Pfam" id="PF11282">
    <property type="entry name" value="DUF3082"/>
    <property type="match status" value="1"/>
</dbReference>
<accession>A0A2K1KPJ1</accession>
<dbReference type="Proteomes" id="UP000006727">
    <property type="component" value="Chromosome 4"/>
</dbReference>
<dbReference type="InterPro" id="IPR021434">
    <property type="entry name" value="DUF3082"/>
</dbReference>
<dbReference type="EMBL" id="ABEU02000004">
    <property type="protein sequence ID" value="PNR55698.1"/>
    <property type="molecule type" value="Genomic_DNA"/>
</dbReference>
<reference evidence="3" key="3">
    <citation type="submission" date="2020-12" db="UniProtKB">
        <authorList>
            <consortium name="EnsemblPlants"/>
        </authorList>
    </citation>
    <scope>IDENTIFICATION</scope>
</reference>
<keyword evidence="1" id="KW-1133">Transmembrane helix</keyword>
<dbReference type="OMA" id="FASCMFG"/>
<dbReference type="Gramene" id="Pp3c4_22180V3.1">
    <property type="protein sequence ID" value="Pp3c4_22180V3.1"/>
    <property type="gene ID" value="Pp3c4_22180"/>
</dbReference>
<evidence type="ECO:0000313" key="3">
    <source>
        <dbReference type="EnsemblPlants" id="Pp3c4_22180V3.1"/>
    </source>
</evidence>
<feature type="transmembrane region" description="Helical" evidence="1">
    <location>
        <begin position="144"/>
        <end position="170"/>
    </location>
</feature>
<feature type="transmembrane region" description="Helical" evidence="1">
    <location>
        <begin position="96"/>
        <end position="117"/>
    </location>
</feature>
<evidence type="ECO:0000313" key="4">
    <source>
        <dbReference type="Proteomes" id="UP000006727"/>
    </source>
</evidence>
<dbReference type="KEGG" id="ppp:112280970"/>
<evidence type="ECO:0000313" key="2">
    <source>
        <dbReference type="EMBL" id="PNR55698.1"/>
    </source>
</evidence>